<keyword evidence="7" id="KW-0411">Iron-sulfur</keyword>
<evidence type="ECO:0000259" key="8">
    <source>
        <dbReference type="PROSITE" id="PS51379"/>
    </source>
</evidence>
<keyword evidence="10" id="KW-1185">Reference proteome</keyword>
<dbReference type="PANTHER" id="PTHR43177:SF5">
    <property type="entry name" value="ANAEROBIC DIMETHYL SULFOXIDE REDUCTASE CHAIN B-RELATED"/>
    <property type="match status" value="1"/>
</dbReference>
<evidence type="ECO:0000256" key="1">
    <source>
        <dbReference type="ARBA" id="ARBA00022448"/>
    </source>
</evidence>
<evidence type="ECO:0000256" key="6">
    <source>
        <dbReference type="ARBA" id="ARBA00023004"/>
    </source>
</evidence>
<dbReference type="InterPro" id="IPR017900">
    <property type="entry name" value="4Fe4S_Fe_S_CS"/>
</dbReference>
<dbReference type="PATRIC" id="fig|634498.28.peg.554"/>
<dbReference type="OrthoDB" id="2837at2157"/>
<feature type="domain" description="4Fe-4S ferredoxin-type" evidence="8">
    <location>
        <begin position="62"/>
        <end position="91"/>
    </location>
</feature>
<keyword evidence="4" id="KW-0677">Repeat</keyword>
<dbReference type="PANTHER" id="PTHR43177">
    <property type="entry name" value="PROTEIN NRFC"/>
    <property type="match status" value="1"/>
</dbReference>
<gene>
    <name evidence="9" type="primary">porE</name>
    <name evidence="9" type="ordered locus">mru_0552</name>
</gene>
<dbReference type="Pfam" id="PF00037">
    <property type="entry name" value="Fer4"/>
    <property type="match status" value="1"/>
</dbReference>
<dbReference type="GeneID" id="8770195"/>
<keyword evidence="5" id="KW-0249">Electron transport</keyword>
<dbReference type="PROSITE" id="PS00198">
    <property type="entry name" value="4FE4S_FER_1"/>
    <property type="match status" value="1"/>
</dbReference>
<keyword evidence="2" id="KW-0004">4Fe-4S</keyword>
<protein>
    <submittedName>
        <fullName evidence="9">Pyruvate ferredoxin oxidoreductase-associated PorE</fullName>
    </submittedName>
</protein>
<evidence type="ECO:0000256" key="7">
    <source>
        <dbReference type="ARBA" id="ARBA00023014"/>
    </source>
</evidence>
<sequence>MEKLIVDNELCDGCQDCEKACAGVHGVPRITIHELDGSYFPIRCQQCEDAPCEIICPTGAMSNLGVDVTKCIACGFCAMACPFGAISIQYSNAHKCNHCADREEGPACVRACSKRAIAVHDIANVIKRKQREHIEKMYGLDKPAKKKGLLSVITTDTRARKPLDGE</sequence>
<keyword evidence="6" id="KW-0408">Iron</keyword>
<feature type="domain" description="4Fe-4S ferredoxin-type" evidence="8">
    <location>
        <begin position="2"/>
        <end position="33"/>
    </location>
</feature>
<dbReference type="AlphaFoldDB" id="D3E1J2"/>
<dbReference type="STRING" id="634498.mru_0552"/>
<reference evidence="9 10" key="1">
    <citation type="journal article" date="2010" name="PLoS ONE">
        <title>The genome sequence of the rumen methanogen Methanobrevibacter ruminantium reveals new possibilities for controlling ruminant methane emissions.</title>
        <authorList>
            <person name="Leahy S.C."/>
            <person name="Kelly W.J."/>
            <person name="Altermann E."/>
            <person name="Ronimus R.S."/>
            <person name="Yeoman C.J."/>
            <person name="Pacheco D.M."/>
            <person name="Li D."/>
            <person name="Kong Z."/>
            <person name="McTavish S."/>
            <person name="Sang C."/>
            <person name="Lambie S.C."/>
            <person name="Janssen P.H."/>
            <person name="Dey D."/>
            <person name="Attwood G.T."/>
        </authorList>
    </citation>
    <scope>NUCLEOTIDE SEQUENCE [LARGE SCALE GENOMIC DNA]</scope>
    <source>
        <strain evidence="10">ATCC 35063 / DSM 1093 / JCM 13430 / OCM 146 / M1</strain>
    </source>
</reference>
<keyword evidence="3" id="KW-0479">Metal-binding</keyword>
<evidence type="ECO:0000313" key="9">
    <source>
        <dbReference type="EMBL" id="ADC46403.1"/>
    </source>
</evidence>
<keyword evidence="9" id="KW-0670">Pyruvate</keyword>
<organism evidence="9 10">
    <name type="scientific">Methanobrevibacter ruminantium (strain ATCC 35063 / DSM 1093 / JCM 13430 / OCM 146 / M1)</name>
    <name type="common">Methanobacterium ruminantium</name>
    <dbReference type="NCBI Taxonomy" id="634498"/>
    <lineage>
        <taxon>Archaea</taxon>
        <taxon>Methanobacteriati</taxon>
        <taxon>Methanobacteriota</taxon>
        <taxon>Methanomada group</taxon>
        <taxon>Methanobacteria</taxon>
        <taxon>Methanobacteriales</taxon>
        <taxon>Methanobacteriaceae</taxon>
        <taxon>Methanobrevibacter</taxon>
    </lineage>
</organism>
<dbReference type="HOGENOM" id="CLU_043374_3_3_2"/>
<dbReference type="Gene3D" id="3.30.70.20">
    <property type="match status" value="2"/>
</dbReference>
<dbReference type="GO" id="GO:0051539">
    <property type="term" value="F:4 iron, 4 sulfur cluster binding"/>
    <property type="evidence" value="ECO:0007669"/>
    <property type="project" value="UniProtKB-KW"/>
</dbReference>
<name>D3E1J2_METRM</name>
<keyword evidence="1" id="KW-0813">Transport</keyword>
<dbReference type="EMBL" id="CP001719">
    <property type="protein sequence ID" value="ADC46403.1"/>
    <property type="molecule type" value="Genomic_DNA"/>
</dbReference>
<dbReference type="GO" id="GO:0046872">
    <property type="term" value="F:metal ion binding"/>
    <property type="evidence" value="ECO:0007669"/>
    <property type="project" value="UniProtKB-KW"/>
</dbReference>
<accession>D3E1J2</accession>
<dbReference type="KEGG" id="mru:mru_0552"/>
<proteinExistence type="predicted"/>
<dbReference type="RefSeq" id="WP_012955354.1">
    <property type="nucleotide sequence ID" value="NC_013790.1"/>
</dbReference>
<evidence type="ECO:0000256" key="2">
    <source>
        <dbReference type="ARBA" id="ARBA00022485"/>
    </source>
</evidence>
<dbReference type="GO" id="GO:0016491">
    <property type="term" value="F:oxidoreductase activity"/>
    <property type="evidence" value="ECO:0007669"/>
    <property type="project" value="UniProtKB-ARBA"/>
</dbReference>
<dbReference type="PROSITE" id="PS51379">
    <property type="entry name" value="4FE4S_FER_2"/>
    <property type="match status" value="2"/>
</dbReference>
<evidence type="ECO:0000256" key="5">
    <source>
        <dbReference type="ARBA" id="ARBA00022982"/>
    </source>
</evidence>
<dbReference type="eggNOG" id="arCOG01502">
    <property type="taxonomic scope" value="Archaea"/>
</dbReference>
<evidence type="ECO:0000313" key="10">
    <source>
        <dbReference type="Proteomes" id="UP000008680"/>
    </source>
</evidence>
<evidence type="ECO:0000256" key="3">
    <source>
        <dbReference type="ARBA" id="ARBA00022723"/>
    </source>
</evidence>
<evidence type="ECO:0000256" key="4">
    <source>
        <dbReference type="ARBA" id="ARBA00022737"/>
    </source>
</evidence>
<dbReference type="Proteomes" id="UP000008680">
    <property type="component" value="Chromosome"/>
</dbReference>
<dbReference type="InterPro" id="IPR050954">
    <property type="entry name" value="ET_IronSulfur_Cluster-Binding"/>
</dbReference>
<dbReference type="InterPro" id="IPR017896">
    <property type="entry name" value="4Fe4S_Fe-S-bd"/>
</dbReference>
<dbReference type="SUPFAM" id="SSF54862">
    <property type="entry name" value="4Fe-4S ferredoxins"/>
    <property type="match status" value="1"/>
</dbReference>